<dbReference type="Proteomes" id="UP001162480">
    <property type="component" value="Chromosome 5"/>
</dbReference>
<evidence type="ECO:0000313" key="2">
    <source>
        <dbReference type="Proteomes" id="UP001162480"/>
    </source>
</evidence>
<name>A0AA36AX60_OCTVU</name>
<dbReference type="AlphaFoldDB" id="A0AA36AX60"/>
<keyword evidence="2" id="KW-1185">Reference proteome</keyword>
<sequence length="79" mass="9234">MKELFYTFTQSGQKMSVKYLEPILESIFLGSEQFLHKPRDVTEIKIGAGDSHNLLLVWKSLTFQLGYYIWIVKLPLRVV</sequence>
<reference evidence="1" key="1">
    <citation type="submission" date="2023-08" db="EMBL/GenBank/DDBJ databases">
        <authorList>
            <person name="Alioto T."/>
            <person name="Alioto T."/>
            <person name="Gomez Garrido J."/>
        </authorList>
    </citation>
    <scope>NUCLEOTIDE SEQUENCE</scope>
</reference>
<gene>
    <name evidence="1" type="ORF">OCTVUL_1B017175</name>
</gene>
<evidence type="ECO:0000313" key="1">
    <source>
        <dbReference type="EMBL" id="CAI9722522.1"/>
    </source>
</evidence>
<accession>A0AA36AX60</accession>
<proteinExistence type="predicted"/>
<organism evidence="1 2">
    <name type="scientific">Octopus vulgaris</name>
    <name type="common">Common octopus</name>
    <dbReference type="NCBI Taxonomy" id="6645"/>
    <lineage>
        <taxon>Eukaryota</taxon>
        <taxon>Metazoa</taxon>
        <taxon>Spiralia</taxon>
        <taxon>Lophotrochozoa</taxon>
        <taxon>Mollusca</taxon>
        <taxon>Cephalopoda</taxon>
        <taxon>Coleoidea</taxon>
        <taxon>Octopodiformes</taxon>
        <taxon>Octopoda</taxon>
        <taxon>Incirrata</taxon>
        <taxon>Octopodidae</taxon>
        <taxon>Octopus</taxon>
    </lineage>
</organism>
<protein>
    <submittedName>
        <fullName evidence="1">Uncharacterized protein</fullName>
    </submittedName>
</protein>
<dbReference type="EMBL" id="OX597818">
    <property type="protein sequence ID" value="CAI9722522.1"/>
    <property type="molecule type" value="Genomic_DNA"/>
</dbReference>